<evidence type="ECO:0000313" key="2">
    <source>
        <dbReference type="Proteomes" id="UP000626210"/>
    </source>
</evidence>
<organism evidence="1 2">
    <name type="scientific">Pseudorhodoferax aquiterrae</name>
    <dbReference type="NCBI Taxonomy" id="747304"/>
    <lineage>
        <taxon>Bacteria</taxon>
        <taxon>Pseudomonadati</taxon>
        <taxon>Pseudomonadota</taxon>
        <taxon>Betaproteobacteria</taxon>
        <taxon>Burkholderiales</taxon>
        <taxon>Comamonadaceae</taxon>
    </lineage>
</organism>
<reference evidence="2" key="1">
    <citation type="journal article" date="2019" name="Int. J. Syst. Evol. Microbiol.">
        <title>The Global Catalogue of Microorganisms (GCM) 10K type strain sequencing project: providing services to taxonomists for standard genome sequencing and annotation.</title>
        <authorList>
            <consortium name="The Broad Institute Genomics Platform"/>
            <consortium name="The Broad Institute Genome Sequencing Center for Infectious Disease"/>
            <person name="Wu L."/>
            <person name="Ma J."/>
        </authorList>
    </citation>
    <scope>NUCLEOTIDE SEQUENCE [LARGE SCALE GENOMIC DNA]</scope>
    <source>
        <strain evidence="2">KCTC 23314</strain>
    </source>
</reference>
<dbReference type="RefSeq" id="WP_189687637.1">
    <property type="nucleotide sequence ID" value="NZ_BMYK01000007.1"/>
</dbReference>
<comment type="caution">
    <text evidence="1">The sequence shown here is derived from an EMBL/GenBank/DDBJ whole genome shotgun (WGS) entry which is preliminary data.</text>
</comment>
<evidence type="ECO:0000313" key="1">
    <source>
        <dbReference type="EMBL" id="GHC84432.1"/>
    </source>
</evidence>
<sequence>MDDPIGNSYQAFAASQQARLEAESRMFASALDLQAPPDTSLFKAMQVERRREIFCLRTLLHFSEQAAEHARALTQRLPRRPPS</sequence>
<dbReference type="Proteomes" id="UP000626210">
    <property type="component" value="Unassembled WGS sequence"/>
</dbReference>
<evidence type="ECO:0008006" key="3">
    <source>
        <dbReference type="Google" id="ProtNLM"/>
    </source>
</evidence>
<gene>
    <name evidence="1" type="ORF">GCM10007320_28840</name>
</gene>
<keyword evidence="2" id="KW-1185">Reference proteome</keyword>
<protein>
    <recommendedName>
        <fullName evidence="3">DUF3135 domain-containing protein</fullName>
    </recommendedName>
</protein>
<proteinExistence type="predicted"/>
<dbReference type="EMBL" id="BMYK01000007">
    <property type="protein sequence ID" value="GHC84432.1"/>
    <property type="molecule type" value="Genomic_DNA"/>
</dbReference>
<accession>A0ABQ3G231</accession>
<name>A0ABQ3G231_9BURK</name>